<keyword evidence="5 8" id="KW-1133">Transmembrane helix</keyword>
<comment type="similarity">
    <text evidence="7">Belongs to the drug/metabolite transporter (DMT) superfamily. Small multidrug resistance (SMR) (TC 2.A.7.1) family.</text>
</comment>
<sequence length="105" mass="11165">MSWVILILAGILEVIGVNGIQKYTKGNTVSGIIFIIFGFSISLFLLGVAMESIPLGVAYAVWTGMGTVGSAVVGMVFYNDSKDVKRIVFLALIIIAVVGLRIVTI</sequence>
<protein>
    <submittedName>
        <fullName evidence="9">QacE family quaternary ammonium compound efflux SMR transporter</fullName>
    </submittedName>
</protein>
<keyword evidence="3" id="KW-1003">Cell membrane</keyword>
<evidence type="ECO:0000256" key="7">
    <source>
        <dbReference type="RuleBase" id="RU003942"/>
    </source>
</evidence>
<keyword evidence="2" id="KW-0813">Transport</keyword>
<evidence type="ECO:0000256" key="1">
    <source>
        <dbReference type="ARBA" id="ARBA00004651"/>
    </source>
</evidence>
<dbReference type="PANTHER" id="PTHR30561">
    <property type="entry name" value="SMR FAMILY PROTON-DEPENDENT DRUG EFFLUX TRANSPORTER SUGE"/>
    <property type="match status" value="1"/>
</dbReference>
<evidence type="ECO:0000256" key="8">
    <source>
        <dbReference type="SAM" id="Phobius"/>
    </source>
</evidence>
<dbReference type="InterPro" id="IPR045324">
    <property type="entry name" value="Small_multidrug_res"/>
</dbReference>
<evidence type="ECO:0000256" key="3">
    <source>
        <dbReference type="ARBA" id="ARBA00022475"/>
    </source>
</evidence>
<comment type="subcellular location">
    <subcellularLocation>
        <location evidence="1 7">Cell membrane</location>
        <topology evidence="1 7">Multi-pass membrane protein</topology>
    </subcellularLocation>
</comment>
<dbReference type="EMBL" id="PISD01000013">
    <property type="protein sequence ID" value="PKG29547.1"/>
    <property type="molecule type" value="Genomic_DNA"/>
</dbReference>
<dbReference type="Pfam" id="PF00893">
    <property type="entry name" value="Multi_Drug_Res"/>
    <property type="match status" value="1"/>
</dbReference>
<evidence type="ECO:0000256" key="6">
    <source>
        <dbReference type="ARBA" id="ARBA00023136"/>
    </source>
</evidence>
<evidence type="ECO:0000256" key="2">
    <source>
        <dbReference type="ARBA" id="ARBA00022448"/>
    </source>
</evidence>
<dbReference type="GO" id="GO:0005886">
    <property type="term" value="C:plasma membrane"/>
    <property type="evidence" value="ECO:0007669"/>
    <property type="project" value="UniProtKB-SubCell"/>
</dbReference>
<dbReference type="RefSeq" id="WP_066192535.1">
    <property type="nucleotide sequence ID" value="NZ_JARMMB010000020.1"/>
</dbReference>
<evidence type="ECO:0000313" key="9">
    <source>
        <dbReference type="EMBL" id="PKG29547.1"/>
    </source>
</evidence>
<name>A0A2N0ZJ70_9BACI</name>
<evidence type="ECO:0000256" key="5">
    <source>
        <dbReference type="ARBA" id="ARBA00022989"/>
    </source>
</evidence>
<organism evidence="9 10">
    <name type="scientific">Cytobacillus horneckiae</name>
    <dbReference type="NCBI Taxonomy" id="549687"/>
    <lineage>
        <taxon>Bacteria</taxon>
        <taxon>Bacillati</taxon>
        <taxon>Bacillota</taxon>
        <taxon>Bacilli</taxon>
        <taxon>Bacillales</taxon>
        <taxon>Bacillaceae</taxon>
        <taxon>Cytobacillus</taxon>
    </lineage>
</organism>
<dbReference type="Gene3D" id="1.10.3730.20">
    <property type="match status" value="1"/>
</dbReference>
<accession>A0A2N0ZJ70</accession>
<dbReference type="GO" id="GO:0022857">
    <property type="term" value="F:transmembrane transporter activity"/>
    <property type="evidence" value="ECO:0007669"/>
    <property type="project" value="InterPro"/>
</dbReference>
<dbReference type="PANTHER" id="PTHR30561:SF0">
    <property type="entry name" value="GUANIDINIUM EXPORTER"/>
    <property type="match status" value="1"/>
</dbReference>
<comment type="caution">
    <text evidence="9">The sequence shown here is derived from an EMBL/GenBank/DDBJ whole genome shotgun (WGS) entry which is preliminary data.</text>
</comment>
<dbReference type="Proteomes" id="UP000233343">
    <property type="component" value="Unassembled WGS sequence"/>
</dbReference>
<keyword evidence="4 7" id="KW-0812">Transmembrane</keyword>
<keyword evidence="6 8" id="KW-0472">Membrane</keyword>
<dbReference type="SUPFAM" id="SSF103481">
    <property type="entry name" value="Multidrug resistance efflux transporter EmrE"/>
    <property type="match status" value="1"/>
</dbReference>
<evidence type="ECO:0000256" key="4">
    <source>
        <dbReference type="ARBA" id="ARBA00022692"/>
    </source>
</evidence>
<dbReference type="InterPro" id="IPR037185">
    <property type="entry name" value="EmrE-like"/>
</dbReference>
<dbReference type="AlphaFoldDB" id="A0A2N0ZJ70"/>
<feature type="transmembrane region" description="Helical" evidence="8">
    <location>
        <begin position="32"/>
        <end position="50"/>
    </location>
</feature>
<reference evidence="9 10" key="1">
    <citation type="journal article" date="2010" name="Int. J. Syst. Evol. Microbiol.">
        <title>Bacillus horneckiae sp. nov., isolated from a spacecraft-assembly clean room.</title>
        <authorList>
            <person name="Vaishampayan P."/>
            <person name="Probst A."/>
            <person name="Krishnamurthi S."/>
            <person name="Ghosh S."/>
            <person name="Osman S."/>
            <person name="McDowall A."/>
            <person name="Ruckmani A."/>
            <person name="Mayilraj S."/>
            <person name="Venkateswaran K."/>
        </authorList>
    </citation>
    <scope>NUCLEOTIDE SEQUENCE [LARGE SCALE GENOMIC DNA]</scope>
    <source>
        <strain evidence="10">1PO1SC</strain>
    </source>
</reference>
<feature type="transmembrane region" description="Helical" evidence="8">
    <location>
        <begin position="57"/>
        <end position="78"/>
    </location>
</feature>
<keyword evidence="10" id="KW-1185">Reference proteome</keyword>
<gene>
    <name evidence="9" type="ORF">CWS20_06630</name>
</gene>
<feature type="transmembrane region" description="Helical" evidence="8">
    <location>
        <begin position="84"/>
        <end position="103"/>
    </location>
</feature>
<dbReference type="InterPro" id="IPR000390">
    <property type="entry name" value="Small_drug/metabolite_transptr"/>
</dbReference>
<evidence type="ECO:0000313" key="10">
    <source>
        <dbReference type="Proteomes" id="UP000233343"/>
    </source>
</evidence>
<proteinExistence type="inferred from homology"/>